<protein>
    <submittedName>
        <fullName evidence="2">DUF397 domain-containing protein</fullName>
    </submittedName>
</protein>
<dbReference type="Pfam" id="PF04149">
    <property type="entry name" value="DUF397"/>
    <property type="match status" value="1"/>
</dbReference>
<reference evidence="2 3" key="1">
    <citation type="submission" date="2022-12" db="EMBL/GenBank/DDBJ databases">
        <authorList>
            <person name="Mo P."/>
        </authorList>
    </citation>
    <scope>NUCLEOTIDE SEQUENCE [LARGE SCALE GENOMIC DNA]</scope>
    <source>
        <strain evidence="2 3">HUAS 2-6</strain>
    </source>
</reference>
<evidence type="ECO:0000313" key="2">
    <source>
        <dbReference type="EMBL" id="WBO66184.1"/>
    </source>
</evidence>
<evidence type="ECO:0000313" key="3">
    <source>
        <dbReference type="Proteomes" id="UP001212326"/>
    </source>
</evidence>
<keyword evidence="3" id="KW-1185">Reference proteome</keyword>
<dbReference type="RefSeq" id="WP_270083672.1">
    <property type="nucleotide sequence ID" value="NZ_CP115300.1"/>
</dbReference>
<gene>
    <name evidence="2" type="ORF">O1G22_26950</name>
</gene>
<sequence>MADRTIPNAAVLTGWRKSSHSNDQGGSCLEVLDNHPAGIPVRDSKVPNGPALIFRAVDWSSFVTAVKDGELRA</sequence>
<name>A0ABY7P9E8_9ACTN</name>
<dbReference type="EMBL" id="CP115300">
    <property type="protein sequence ID" value="WBO66184.1"/>
    <property type="molecule type" value="Genomic_DNA"/>
</dbReference>
<organism evidence="2 3">
    <name type="scientific">Streptomyces camelliae</name>
    <dbReference type="NCBI Taxonomy" id="3004093"/>
    <lineage>
        <taxon>Bacteria</taxon>
        <taxon>Bacillati</taxon>
        <taxon>Actinomycetota</taxon>
        <taxon>Actinomycetes</taxon>
        <taxon>Kitasatosporales</taxon>
        <taxon>Streptomycetaceae</taxon>
        <taxon>Streptomyces</taxon>
    </lineage>
</organism>
<accession>A0ABY7P9E8</accession>
<proteinExistence type="predicted"/>
<evidence type="ECO:0000259" key="1">
    <source>
        <dbReference type="Pfam" id="PF04149"/>
    </source>
</evidence>
<dbReference type="InterPro" id="IPR007278">
    <property type="entry name" value="DUF397"/>
</dbReference>
<dbReference type="Proteomes" id="UP001212326">
    <property type="component" value="Chromosome"/>
</dbReference>
<feature type="domain" description="DUF397" evidence="1">
    <location>
        <begin position="14"/>
        <end position="67"/>
    </location>
</feature>